<dbReference type="GO" id="GO:0140359">
    <property type="term" value="F:ABC-type transporter activity"/>
    <property type="evidence" value="ECO:0007669"/>
    <property type="project" value="InterPro"/>
</dbReference>
<keyword evidence="9" id="KW-1185">Reference proteome</keyword>
<dbReference type="GO" id="GO:0016020">
    <property type="term" value="C:membrane"/>
    <property type="evidence" value="ECO:0007669"/>
    <property type="project" value="UniProtKB-SubCell"/>
</dbReference>
<feature type="transmembrane region" description="Helical" evidence="6">
    <location>
        <begin position="632"/>
        <end position="655"/>
    </location>
</feature>
<feature type="domain" description="ABC-2 type transporter transmembrane" evidence="7">
    <location>
        <begin position="580"/>
        <end position="765"/>
    </location>
</feature>
<comment type="subcellular location">
    <subcellularLocation>
        <location evidence="1">Membrane</location>
        <topology evidence="1">Multi-pass membrane protein</topology>
    </subcellularLocation>
</comment>
<accession>A0A2M9HGB6</accession>
<feature type="transmembrane region" description="Helical" evidence="6">
    <location>
        <begin position="745"/>
        <end position="766"/>
    </location>
</feature>
<evidence type="ECO:0000256" key="5">
    <source>
        <dbReference type="SAM" id="MobiDB-lite"/>
    </source>
</evidence>
<dbReference type="InterPro" id="IPR051328">
    <property type="entry name" value="T7SS_ABC-Transporter"/>
</dbReference>
<feature type="transmembrane region" description="Helical" evidence="6">
    <location>
        <begin position="66"/>
        <end position="89"/>
    </location>
</feature>
<keyword evidence="4 6" id="KW-0472">Membrane</keyword>
<dbReference type="InterPro" id="IPR013525">
    <property type="entry name" value="ABC2_TM"/>
</dbReference>
<dbReference type="NCBIfam" id="TIGR03061">
    <property type="entry name" value="pip_yhgE_Nterm"/>
    <property type="match status" value="1"/>
</dbReference>
<evidence type="ECO:0000259" key="7">
    <source>
        <dbReference type="Pfam" id="PF12698"/>
    </source>
</evidence>
<feature type="transmembrane region" description="Helical" evidence="6">
    <location>
        <begin position="865"/>
        <end position="887"/>
    </location>
</feature>
<feature type="transmembrane region" description="Helical" evidence="6">
    <location>
        <begin position="590"/>
        <end position="612"/>
    </location>
</feature>
<dbReference type="Gene3D" id="3.40.1710.10">
    <property type="entry name" value="abc type-2 transporter like domain"/>
    <property type="match status" value="1"/>
</dbReference>
<keyword evidence="3 6" id="KW-1133">Transmembrane helix</keyword>
<dbReference type="PANTHER" id="PTHR43077">
    <property type="entry name" value="TRANSPORT PERMEASE YVFS-RELATED"/>
    <property type="match status" value="1"/>
</dbReference>
<protein>
    <recommendedName>
        <fullName evidence="7">ABC-2 type transporter transmembrane domain-containing protein</fullName>
    </recommendedName>
</protein>
<dbReference type="PANTHER" id="PTHR43077:SF10">
    <property type="entry name" value="TRANSPORT PERMEASE PROTEIN"/>
    <property type="match status" value="1"/>
</dbReference>
<dbReference type="Proteomes" id="UP000231451">
    <property type="component" value="Unassembled WGS sequence"/>
</dbReference>
<proteinExistence type="predicted"/>
<feature type="compositionally biased region" description="Low complexity" evidence="5">
    <location>
        <begin position="17"/>
        <end position="29"/>
    </location>
</feature>
<dbReference type="InterPro" id="IPR017501">
    <property type="entry name" value="Phage_infect_YhgE_C"/>
</dbReference>
<name>A0A2M9HGB6_9BIFI</name>
<organism evidence="8 9">
    <name type="scientific">Bifidobacterium simiarum</name>
    <dbReference type="NCBI Taxonomy" id="2045441"/>
    <lineage>
        <taxon>Bacteria</taxon>
        <taxon>Bacillati</taxon>
        <taxon>Actinomycetota</taxon>
        <taxon>Actinomycetes</taxon>
        <taxon>Bifidobacteriales</taxon>
        <taxon>Bifidobacteriaceae</taxon>
        <taxon>Bifidobacterium</taxon>
    </lineage>
</organism>
<reference evidence="8 9" key="1">
    <citation type="submission" date="2017-10" db="EMBL/GenBank/DDBJ databases">
        <title>Draft genome sequences of strains TRE 1, TRE 9, TRE H and TRI 7, isolated from tamarins, belonging to four potential novel Bifidobacterium species.</title>
        <authorList>
            <person name="Mattarelli P."/>
            <person name="Modesto M."/>
            <person name="Puglisi E."/>
            <person name="Morelli L."/>
            <person name="Spezio C."/>
            <person name="Bonetti A."/>
            <person name="Sandri C."/>
        </authorList>
    </citation>
    <scope>NUCLEOTIDE SEQUENCE [LARGE SCALE GENOMIC DNA]</scope>
    <source>
        <strain evidence="9">TRI7</strain>
    </source>
</reference>
<dbReference type="NCBIfam" id="TIGR03062">
    <property type="entry name" value="pip_yhgE_Cterm"/>
    <property type="match status" value="1"/>
</dbReference>
<feature type="domain" description="ABC-2 type transporter transmembrane" evidence="7">
    <location>
        <begin position="80"/>
        <end position="214"/>
    </location>
</feature>
<evidence type="ECO:0000256" key="4">
    <source>
        <dbReference type="ARBA" id="ARBA00023136"/>
    </source>
</evidence>
<dbReference type="OrthoDB" id="9811483at2"/>
<dbReference type="EMBL" id="PEBK01000002">
    <property type="protein sequence ID" value="PJM75839.1"/>
    <property type="molecule type" value="Genomic_DNA"/>
</dbReference>
<dbReference type="Pfam" id="PF12698">
    <property type="entry name" value="ABC2_membrane_3"/>
    <property type="match status" value="2"/>
</dbReference>
<evidence type="ECO:0000256" key="6">
    <source>
        <dbReference type="SAM" id="Phobius"/>
    </source>
</evidence>
<dbReference type="AlphaFoldDB" id="A0A2M9HGB6"/>
<evidence type="ECO:0000313" key="9">
    <source>
        <dbReference type="Proteomes" id="UP000231451"/>
    </source>
</evidence>
<evidence type="ECO:0000256" key="2">
    <source>
        <dbReference type="ARBA" id="ARBA00022692"/>
    </source>
</evidence>
<sequence length="945" mass="102250">MDHEDGPHQWTTPVAPTPRRSQTTSPRSRPAFRTDADASSRRSATSTEGNAMRNVLRVVKRDLLRLLRVPAAWVICAGLIVIPSLYAWFNIVGFWDPYGNTSKIQVAVTNEDAGTSNETLGDLNLGNQIEASIRKNHDLGWHFVTKDEALDEVKAGKSYAAFIIPKDFSSDLATLLTGDFQQPKITYYVNEKANAIAPKITDVGSSTLDRQINSTFVSTVSKVAAGVLNDKIDDVEGKITDNKNTASAELNGTIGKIRNARQSIGELNDTVSAAKRKTADAKTSLDQVRAQTDLLAASLKTTSGLLNSTQTTVTKFSTSMSGTLDTGTGLLSQATAKANTSVGKASGAIASAQGKVGAAISTGEAVTSRNAEIIAELERTVKALPADTEAGHAIKHQLQSILDGDQSTGQIGLKARNQTAQQTLKNLNTLNTDTGKTADAVANATTAITSATQSTIDTANGYRNTLGTTTLPQINSGLAGLSSTASTLSGTISDQRHLIDQTAVMLDQLDSTLSTTAKALKSTDGTLANMQKDLETARTDIAALTSADVIGDLLGTDGKLDADKISDFMLSPTTLRTETLYPVNSYGSGMAPLFTDLSLWVGAFVLMVIVRLETDDEGIDNLTVTQRYMSRWLLLAMLAVAQAVVCCVGDFIIGVQAANPWAFVGTAVITSLTYLSITYALSVTFQHVGKGLCVVLVIVQIPGASGVYPIEMMPGFFRHLYPFFPFTYSIDALRETIGGFYDGHWFQYVGKLMLFVVASFALGLIARPYLTNLNRLFAKEIAESDIIVGEQAEIPYREYRFSQAIRMLANRDEYRAHIRRRAIRFAQRYPRLRLGALIAGFAVPAILAIVFSVSPVFRDASRKVIILGAWTLWILIIIGFLIAIEYIRDNIERQMLLSSMKDDEVRSMFSFSVRDKLLKVRIPSLGTLGVRKPGRPGKPEGRHSA</sequence>
<evidence type="ECO:0000256" key="1">
    <source>
        <dbReference type="ARBA" id="ARBA00004141"/>
    </source>
</evidence>
<feature type="transmembrane region" description="Helical" evidence="6">
    <location>
        <begin position="692"/>
        <end position="710"/>
    </location>
</feature>
<evidence type="ECO:0000256" key="3">
    <source>
        <dbReference type="ARBA" id="ARBA00022989"/>
    </source>
</evidence>
<gene>
    <name evidence="8" type="ORF">CSQ87_02935</name>
</gene>
<keyword evidence="2 6" id="KW-0812">Transmembrane</keyword>
<feature type="transmembrane region" description="Helical" evidence="6">
    <location>
        <begin position="834"/>
        <end position="853"/>
    </location>
</feature>
<evidence type="ECO:0000313" key="8">
    <source>
        <dbReference type="EMBL" id="PJM75839.1"/>
    </source>
</evidence>
<feature type="transmembrane region" description="Helical" evidence="6">
    <location>
        <begin position="661"/>
        <end position="680"/>
    </location>
</feature>
<comment type="caution">
    <text evidence="8">The sequence shown here is derived from an EMBL/GenBank/DDBJ whole genome shotgun (WGS) entry which is preliminary data.</text>
</comment>
<feature type="region of interest" description="Disordered" evidence="5">
    <location>
        <begin position="1"/>
        <end position="48"/>
    </location>
</feature>
<dbReference type="InterPro" id="IPR017500">
    <property type="entry name" value="Phage_infect_YhgE_N"/>
</dbReference>